<dbReference type="EMBL" id="JAPFFF010000032">
    <property type="protein sequence ID" value="KAK8844431.1"/>
    <property type="molecule type" value="Genomic_DNA"/>
</dbReference>
<proteinExistence type="predicted"/>
<dbReference type="InterPro" id="IPR000719">
    <property type="entry name" value="Prot_kinase_dom"/>
</dbReference>
<dbReference type="PROSITE" id="PS50011">
    <property type="entry name" value="PROTEIN_KINASE_DOM"/>
    <property type="match status" value="1"/>
</dbReference>
<feature type="coiled-coil region" evidence="1">
    <location>
        <begin position="49"/>
        <end position="128"/>
    </location>
</feature>
<feature type="domain" description="Protein kinase" evidence="2">
    <location>
        <begin position="162"/>
        <end position="419"/>
    </location>
</feature>
<sequence length="457" mass="52583">MLAATEGFIDIVRDLLVQRAKEKNHNEIVDLLSKGPINKRYEMIEKEVKESLINKSKQLEQEIGLLKDTISKLNDKENEDQKLIEKLKEENETLKQKSSRFEQENYLLKEQITKLNNKEKEAQKVVERSVEGKETIELKKFLLALKEKIADLSSKMVDLDDYDVESVIGESSLSCVKLVTKKEKFAMKELLKFDYKTVQRFIQESEILIQLRHPCVIHIYGVNLGGTTASVANAPFLILAYEPTSLESAIHEKILEPRLKCRIAVEIVLGMRYIHSHNYMHRDLKPSNILLSKNMHVRISDFGLAKDESLDESQSKGVGTLRFMAPELLENENESCTENHYNNKVDVYSFGITLIYIVTGSYPPFNLMNVVNNVPPNLPETMAKWVHDLIVSCLAASPESRPSFAEIFEIFKDNNYDLFDQSKGKKLTSKQLGLKQEIEERILKIEAFEYQHQDDQI</sequence>
<dbReference type="Pfam" id="PF00069">
    <property type="entry name" value="Pkinase"/>
    <property type="match status" value="1"/>
</dbReference>
<dbReference type="PANTHER" id="PTHR44329:SF214">
    <property type="entry name" value="PROTEIN KINASE DOMAIN-CONTAINING PROTEIN"/>
    <property type="match status" value="1"/>
</dbReference>
<evidence type="ECO:0000256" key="1">
    <source>
        <dbReference type="SAM" id="Coils"/>
    </source>
</evidence>
<dbReference type="Gene3D" id="1.10.510.10">
    <property type="entry name" value="Transferase(Phosphotransferase) domain 1"/>
    <property type="match status" value="1"/>
</dbReference>
<dbReference type="InterPro" id="IPR011009">
    <property type="entry name" value="Kinase-like_dom_sf"/>
</dbReference>
<comment type="caution">
    <text evidence="3">The sequence shown here is derived from an EMBL/GenBank/DDBJ whole genome shotgun (WGS) entry which is preliminary data.</text>
</comment>
<protein>
    <recommendedName>
        <fullName evidence="2">Protein kinase domain-containing protein</fullName>
    </recommendedName>
</protein>
<name>A0ABR2HDJ7_9EUKA</name>
<evidence type="ECO:0000313" key="4">
    <source>
        <dbReference type="Proteomes" id="UP001470230"/>
    </source>
</evidence>
<evidence type="ECO:0000313" key="3">
    <source>
        <dbReference type="EMBL" id="KAK8844431.1"/>
    </source>
</evidence>
<dbReference type="PROSITE" id="PS00108">
    <property type="entry name" value="PROTEIN_KINASE_ST"/>
    <property type="match status" value="1"/>
</dbReference>
<dbReference type="InterPro" id="IPR008271">
    <property type="entry name" value="Ser/Thr_kinase_AS"/>
</dbReference>
<reference evidence="3 4" key="1">
    <citation type="submission" date="2024-04" db="EMBL/GenBank/DDBJ databases">
        <title>Tritrichomonas musculus Genome.</title>
        <authorList>
            <person name="Alves-Ferreira E."/>
            <person name="Grigg M."/>
            <person name="Lorenzi H."/>
            <person name="Galac M."/>
        </authorList>
    </citation>
    <scope>NUCLEOTIDE SEQUENCE [LARGE SCALE GENOMIC DNA]</scope>
    <source>
        <strain evidence="3 4">EAF2021</strain>
    </source>
</reference>
<organism evidence="3 4">
    <name type="scientific">Tritrichomonas musculus</name>
    <dbReference type="NCBI Taxonomy" id="1915356"/>
    <lineage>
        <taxon>Eukaryota</taxon>
        <taxon>Metamonada</taxon>
        <taxon>Parabasalia</taxon>
        <taxon>Tritrichomonadida</taxon>
        <taxon>Tritrichomonadidae</taxon>
        <taxon>Tritrichomonas</taxon>
    </lineage>
</organism>
<keyword evidence="4" id="KW-1185">Reference proteome</keyword>
<dbReference type="PANTHER" id="PTHR44329">
    <property type="entry name" value="SERINE/THREONINE-PROTEIN KINASE TNNI3K-RELATED"/>
    <property type="match status" value="1"/>
</dbReference>
<dbReference type="SMART" id="SM00220">
    <property type="entry name" value="S_TKc"/>
    <property type="match status" value="1"/>
</dbReference>
<accession>A0ABR2HDJ7</accession>
<gene>
    <name evidence="3" type="ORF">M9Y10_024289</name>
</gene>
<keyword evidence="1" id="KW-0175">Coiled coil</keyword>
<evidence type="ECO:0000259" key="2">
    <source>
        <dbReference type="PROSITE" id="PS50011"/>
    </source>
</evidence>
<dbReference type="Gene3D" id="3.30.200.20">
    <property type="entry name" value="Phosphorylase Kinase, domain 1"/>
    <property type="match status" value="1"/>
</dbReference>
<dbReference type="Proteomes" id="UP001470230">
    <property type="component" value="Unassembled WGS sequence"/>
</dbReference>
<dbReference type="InterPro" id="IPR051681">
    <property type="entry name" value="Ser/Thr_Kinases-Pseudokinases"/>
</dbReference>
<dbReference type="SUPFAM" id="SSF56112">
    <property type="entry name" value="Protein kinase-like (PK-like)"/>
    <property type="match status" value="1"/>
</dbReference>